<name>A0A1F7YG00_9BACT</name>
<dbReference type="Gene3D" id="2.60.120.260">
    <property type="entry name" value="Galactose-binding domain-like"/>
    <property type="match status" value="1"/>
</dbReference>
<protein>
    <recommendedName>
        <fullName evidence="3">LTD domain-containing protein</fullName>
    </recommendedName>
</protein>
<organism evidence="1 2">
    <name type="scientific">Candidatus Woesebacteria bacterium RIFCSPHIGHO2_01_FULL_40_22</name>
    <dbReference type="NCBI Taxonomy" id="1802499"/>
    <lineage>
        <taxon>Bacteria</taxon>
        <taxon>Candidatus Woeseibacteriota</taxon>
    </lineage>
</organism>
<proteinExistence type="predicted"/>
<evidence type="ECO:0008006" key="3">
    <source>
        <dbReference type="Google" id="ProtNLM"/>
    </source>
</evidence>
<sequence>MAGVVFGISQAFFSDREVSTGNLFQAGAIDLKIDHTMASYNGKDCLRDCVEQENLVHNISFEAPVVATPQLWDIYPSPVGGWNVDWRADVPATYNSVNRPTPANLEYHRGVLGLAYEGQQYVELDSDWDGPSGGLNNEPASVTIYQNIPTTAGNNYKLRFAFAPRPNTPANNNRLEVKWGGNVVWDSGTVAGGGGSIAWQYMQLDVAATGSSTELRFTDLGTADSYGTFLDAITVKEVVCNTTLNEEQCKLWELKDLGQGDFIWNFHDVKPGDYGRNVLSYHVYDNNAWMCTFLEKQDLENVMLEPESPPDVAGPDGELSKYLEVFIWGDDNDGVYEPPTESMIAQGTLDSLNYFPIAEPPGTPVVASTTKYLGLQWCFGDLSEVSGVFTCDGTGNQNDAQSDILNETIKFYIEQARNNPDFRCTGNPTNGEVLGVSVIAPSDPWINEIHYDNAGTDTEEGVEIAGPAGTNLSGWYLKLYNGSGGAYYSVIALSGVIPDQQAGFGTLWFSTPGLQNGAPDGLALVAPGSQVIQFLSYEGSFIASNGPASGMISTNLGVDEEPAVAVGQSMQLQGAGDKYPDFVWVSPVGQTKGLVNTGQTFN</sequence>
<dbReference type="PANTHER" id="PTHR42834:SF1">
    <property type="entry name" value="ENDONUCLEASE_EXONUCLEASE_PHOSPHATASE FAMILY PROTEIN (AFU_ORTHOLOGUE AFUA_3G09210)"/>
    <property type="match status" value="1"/>
</dbReference>
<dbReference type="PANTHER" id="PTHR42834">
    <property type="entry name" value="ENDONUCLEASE/EXONUCLEASE/PHOSPHATASE FAMILY PROTEIN (AFU_ORTHOLOGUE AFUA_3G09210)"/>
    <property type="match status" value="1"/>
</dbReference>
<reference evidence="1 2" key="1">
    <citation type="journal article" date="2016" name="Nat. Commun.">
        <title>Thousands of microbial genomes shed light on interconnected biogeochemical processes in an aquifer system.</title>
        <authorList>
            <person name="Anantharaman K."/>
            <person name="Brown C.T."/>
            <person name="Hug L.A."/>
            <person name="Sharon I."/>
            <person name="Castelle C.J."/>
            <person name="Probst A.J."/>
            <person name="Thomas B.C."/>
            <person name="Singh A."/>
            <person name="Wilkins M.J."/>
            <person name="Karaoz U."/>
            <person name="Brodie E.L."/>
            <person name="Williams K.H."/>
            <person name="Hubbard S.S."/>
            <person name="Banfield J.F."/>
        </authorList>
    </citation>
    <scope>NUCLEOTIDE SEQUENCE [LARGE SCALE GENOMIC DNA]</scope>
</reference>
<accession>A0A1F7YG00</accession>
<dbReference type="AlphaFoldDB" id="A0A1F7YG00"/>
<gene>
    <name evidence="1" type="ORF">A2628_00630</name>
</gene>
<dbReference type="Proteomes" id="UP000179221">
    <property type="component" value="Unassembled WGS sequence"/>
</dbReference>
<evidence type="ECO:0000313" key="2">
    <source>
        <dbReference type="Proteomes" id="UP000179221"/>
    </source>
</evidence>
<dbReference type="EMBL" id="MGGL01000019">
    <property type="protein sequence ID" value="OGM25809.1"/>
    <property type="molecule type" value="Genomic_DNA"/>
</dbReference>
<comment type="caution">
    <text evidence="1">The sequence shown here is derived from an EMBL/GenBank/DDBJ whole genome shotgun (WGS) entry which is preliminary data.</text>
</comment>
<evidence type="ECO:0000313" key="1">
    <source>
        <dbReference type="EMBL" id="OGM25809.1"/>
    </source>
</evidence>